<organism evidence="1 2">
    <name type="scientific">Candidatus Nomurabacteria bacterium GW2011_GWB1_43_7</name>
    <dbReference type="NCBI Taxonomy" id="1618747"/>
    <lineage>
        <taxon>Bacteria</taxon>
        <taxon>Candidatus Nomuraibacteriota</taxon>
    </lineage>
</organism>
<evidence type="ECO:0000313" key="1">
    <source>
        <dbReference type="EMBL" id="KKT19458.1"/>
    </source>
</evidence>
<dbReference type="AlphaFoldDB" id="A0A0G1FBI5"/>
<dbReference type="EMBL" id="LCGS01000009">
    <property type="protein sequence ID" value="KKT19458.1"/>
    <property type="molecule type" value="Genomic_DNA"/>
</dbReference>
<sequence length="86" mass="9842">MADDRGYQAVVEKIISDGTHGPYAVARSEKLGSITFSLNGNVWEERDWPEPGTYVMLFQVRKKRAGWRAQHGRFFEPSDDRQPATE</sequence>
<accession>A0A0G1FBI5</accession>
<dbReference type="Proteomes" id="UP000034751">
    <property type="component" value="Unassembled WGS sequence"/>
</dbReference>
<reference evidence="1 2" key="1">
    <citation type="journal article" date="2015" name="Nature">
        <title>rRNA introns, odd ribosomes, and small enigmatic genomes across a large radiation of phyla.</title>
        <authorList>
            <person name="Brown C.T."/>
            <person name="Hug L.A."/>
            <person name="Thomas B.C."/>
            <person name="Sharon I."/>
            <person name="Castelle C.J."/>
            <person name="Singh A."/>
            <person name="Wilkins M.J."/>
            <person name="Williams K.H."/>
            <person name="Banfield J.F."/>
        </authorList>
    </citation>
    <scope>NUCLEOTIDE SEQUENCE [LARGE SCALE GENOMIC DNA]</scope>
</reference>
<evidence type="ECO:0000313" key="2">
    <source>
        <dbReference type="Proteomes" id="UP000034751"/>
    </source>
</evidence>
<comment type="caution">
    <text evidence="1">The sequence shown here is derived from an EMBL/GenBank/DDBJ whole genome shotgun (WGS) entry which is preliminary data.</text>
</comment>
<dbReference type="STRING" id="1618747.UW02_C0009G0011"/>
<name>A0A0G1FBI5_9BACT</name>
<protein>
    <submittedName>
        <fullName evidence="1">Uncharacterized protein</fullName>
    </submittedName>
</protein>
<proteinExistence type="predicted"/>
<gene>
    <name evidence="1" type="ORF">UW02_C0009G0011</name>
</gene>